<keyword evidence="1" id="KW-0547">Nucleotide-binding</keyword>
<comment type="similarity">
    <text evidence="2">Belongs to the MoaD family.</text>
</comment>
<comment type="caution">
    <text evidence="4">The sequence shown here is derived from an EMBL/GenBank/DDBJ whole genome shotgun (WGS) entry which is preliminary data.</text>
</comment>
<dbReference type="EMBL" id="JACHHU010000030">
    <property type="protein sequence ID" value="MBB6544481.1"/>
    <property type="molecule type" value="Genomic_DNA"/>
</dbReference>
<dbReference type="PANTHER" id="PTHR33359:SF1">
    <property type="entry name" value="MOLYBDOPTERIN SYNTHASE SULFUR CARRIER SUBUNIT"/>
    <property type="match status" value="1"/>
</dbReference>
<dbReference type="PANTHER" id="PTHR33359">
    <property type="entry name" value="MOLYBDOPTERIN SYNTHASE SULFUR CARRIER SUBUNIT"/>
    <property type="match status" value="1"/>
</dbReference>
<dbReference type="InterPro" id="IPR016155">
    <property type="entry name" value="Mopterin_synth/thiamin_S_b"/>
</dbReference>
<evidence type="ECO:0000256" key="1">
    <source>
        <dbReference type="ARBA" id="ARBA00022741"/>
    </source>
</evidence>
<dbReference type="NCBIfam" id="TIGR01682">
    <property type="entry name" value="moaD"/>
    <property type="match status" value="1"/>
</dbReference>
<dbReference type="InterPro" id="IPR012675">
    <property type="entry name" value="Beta-grasp_dom_sf"/>
</dbReference>
<dbReference type="Gene3D" id="3.10.20.30">
    <property type="match status" value="1"/>
</dbReference>
<accession>A0A7X0NJD3</accession>
<dbReference type="GO" id="GO:0000166">
    <property type="term" value="F:nucleotide binding"/>
    <property type="evidence" value="ECO:0007669"/>
    <property type="project" value="UniProtKB-KW"/>
</dbReference>
<evidence type="ECO:0000256" key="3">
    <source>
        <dbReference type="ARBA" id="ARBA00024247"/>
    </source>
</evidence>
<dbReference type="Pfam" id="PF02597">
    <property type="entry name" value="ThiS"/>
    <property type="match status" value="1"/>
</dbReference>
<keyword evidence="5" id="KW-1185">Reference proteome</keyword>
<evidence type="ECO:0000313" key="5">
    <source>
        <dbReference type="Proteomes" id="UP000537141"/>
    </source>
</evidence>
<organism evidence="4 5">
    <name type="scientific">Thalassotalea piscium</name>
    <dbReference type="NCBI Taxonomy" id="1230533"/>
    <lineage>
        <taxon>Bacteria</taxon>
        <taxon>Pseudomonadati</taxon>
        <taxon>Pseudomonadota</taxon>
        <taxon>Gammaproteobacteria</taxon>
        <taxon>Alteromonadales</taxon>
        <taxon>Colwelliaceae</taxon>
        <taxon>Thalassotalea</taxon>
    </lineage>
</organism>
<evidence type="ECO:0000313" key="4">
    <source>
        <dbReference type="EMBL" id="MBB6544481.1"/>
    </source>
</evidence>
<name>A0A7X0NJD3_9GAMM</name>
<dbReference type="GO" id="GO:0006777">
    <property type="term" value="P:Mo-molybdopterin cofactor biosynthetic process"/>
    <property type="evidence" value="ECO:0007669"/>
    <property type="project" value="InterPro"/>
</dbReference>
<dbReference type="InterPro" id="IPR003749">
    <property type="entry name" value="ThiS/MoaD-like"/>
</dbReference>
<dbReference type="GO" id="GO:1990133">
    <property type="term" value="C:molybdopterin adenylyltransferase complex"/>
    <property type="evidence" value="ECO:0007669"/>
    <property type="project" value="TreeGrafter"/>
</dbReference>
<dbReference type="SUPFAM" id="SSF54285">
    <property type="entry name" value="MoaD/ThiS"/>
    <property type="match status" value="1"/>
</dbReference>
<protein>
    <recommendedName>
        <fullName evidence="3">Molybdopterin synthase sulfur carrier subunit</fullName>
    </recommendedName>
</protein>
<gene>
    <name evidence="4" type="ORF">HNQ55_003014</name>
</gene>
<dbReference type="AlphaFoldDB" id="A0A7X0NJD3"/>
<evidence type="ECO:0000256" key="2">
    <source>
        <dbReference type="ARBA" id="ARBA00024200"/>
    </source>
</evidence>
<sequence length="82" mass="8943">MNKILFFGQLKERLGCANTQVELPYPSSVAQVKAKLQQRGGLWLQLLEQGTVLSAVNQTMASDDYVINTGDEIAFFPPVTGG</sequence>
<dbReference type="InterPro" id="IPR044672">
    <property type="entry name" value="MOCS2A"/>
</dbReference>
<dbReference type="CDD" id="cd00754">
    <property type="entry name" value="Ubl_MoaD"/>
    <property type="match status" value="1"/>
</dbReference>
<dbReference type="RefSeq" id="WP_184425641.1">
    <property type="nucleotide sequence ID" value="NZ_AP027362.1"/>
</dbReference>
<dbReference type="Proteomes" id="UP000537141">
    <property type="component" value="Unassembled WGS sequence"/>
</dbReference>
<reference evidence="4 5" key="1">
    <citation type="submission" date="2020-08" db="EMBL/GenBank/DDBJ databases">
        <title>Genomic Encyclopedia of Type Strains, Phase IV (KMG-IV): sequencing the most valuable type-strain genomes for metagenomic binning, comparative biology and taxonomic classification.</title>
        <authorList>
            <person name="Goeker M."/>
        </authorList>
    </citation>
    <scope>NUCLEOTIDE SEQUENCE [LARGE SCALE GENOMIC DNA]</scope>
    <source>
        <strain evidence="4 5">DSM 26287</strain>
    </source>
</reference>
<proteinExistence type="inferred from homology"/>